<reference evidence="4" key="1">
    <citation type="submission" date="2020-08" db="EMBL/GenBank/DDBJ databases">
        <title>Genome sequencing and assembly of the red palm weevil Rhynchophorus ferrugineus.</title>
        <authorList>
            <person name="Dias G.B."/>
            <person name="Bergman C.M."/>
            <person name="Manee M."/>
        </authorList>
    </citation>
    <scope>NUCLEOTIDE SEQUENCE</scope>
    <source>
        <strain evidence="4">AA-2017</strain>
        <tissue evidence="4">Whole larva</tissue>
    </source>
</reference>
<dbReference type="Proteomes" id="UP000625711">
    <property type="component" value="Unassembled WGS sequence"/>
</dbReference>
<feature type="compositionally biased region" description="Basic and acidic residues" evidence="3">
    <location>
        <begin position="316"/>
        <end position="350"/>
    </location>
</feature>
<dbReference type="GO" id="GO:0003729">
    <property type="term" value="F:mRNA binding"/>
    <property type="evidence" value="ECO:0007669"/>
    <property type="project" value="TreeGrafter"/>
</dbReference>
<dbReference type="PANTHER" id="PTHR12269:SF1">
    <property type="entry name" value="EUKARYOTIC TRANSLATION INITIATION FACTOR 4E TRANSPORTER"/>
    <property type="match status" value="1"/>
</dbReference>
<name>A0A834I7D4_RHYFE</name>
<proteinExistence type="predicted"/>
<keyword evidence="2" id="KW-0963">Cytoplasm</keyword>
<feature type="compositionally biased region" description="Basic and acidic residues" evidence="3">
    <location>
        <begin position="359"/>
        <end position="382"/>
    </location>
</feature>
<feature type="compositionally biased region" description="Basic and acidic residues" evidence="3">
    <location>
        <begin position="234"/>
        <end position="274"/>
    </location>
</feature>
<dbReference type="GO" id="GO:0005634">
    <property type="term" value="C:nucleus"/>
    <property type="evidence" value="ECO:0007669"/>
    <property type="project" value="TreeGrafter"/>
</dbReference>
<feature type="compositionally biased region" description="Basic and acidic residues" evidence="3">
    <location>
        <begin position="293"/>
        <end position="303"/>
    </location>
</feature>
<dbReference type="Pfam" id="PF10477">
    <property type="entry name" value="EIF4E-T"/>
    <property type="match status" value="1"/>
</dbReference>
<feature type="compositionally biased region" description="Low complexity" evidence="3">
    <location>
        <begin position="811"/>
        <end position="829"/>
    </location>
</feature>
<feature type="compositionally biased region" description="Basic residues" evidence="3">
    <location>
        <begin position="304"/>
        <end position="315"/>
    </location>
</feature>
<dbReference type="InterPro" id="IPR018862">
    <property type="entry name" value="eIF4E-T"/>
</dbReference>
<feature type="region of interest" description="Disordered" evidence="3">
    <location>
        <begin position="799"/>
        <end position="872"/>
    </location>
</feature>
<evidence type="ECO:0000313" key="4">
    <source>
        <dbReference type="EMBL" id="KAF7274354.1"/>
    </source>
</evidence>
<dbReference type="PANTHER" id="PTHR12269">
    <property type="entry name" value="EUKARYOTIC TRANSLATION INITIATION FACTOR 4E TRANSPORTER"/>
    <property type="match status" value="1"/>
</dbReference>
<feature type="region of interest" description="Disordered" evidence="3">
    <location>
        <begin position="213"/>
        <end position="391"/>
    </location>
</feature>
<evidence type="ECO:0000256" key="3">
    <source>
        <dbReference type="SAM" id="MobiDB-lite"/>
    </source>
</evidence>
<sequence>MVRVKAQRKTHLGATTFQNDQNIINNVAVIFPNFKRRQQKSRVKRVSWRDEQLQNMNVGDIDPAILLVRGKIKYTKEELLEIGKNPASKKKPDFLNPAEVSASILDPEKWNLERKKSDTPETSSKGSDNGDNRRRPGDPRERIRKENDGIVLSPQRRSFNSGCFVPANKEPVRPARPHSPLGKNESTHIMGVRDIQSGTRRIGSGRIMRDSWGDVTDKDVGESDYGFGRGQSRPNEEKFSERRSFGRDIDTGRDKEKDSRRNGRYGDRRKFSECKEDEPEWFSSGPISQNDTIELRGFDEPEKIKKKNAPARVKRNKDFAKKKDTQPIAEEKEKEKATKEKSIKVPEADSTKSSNDQPVSEHKSTVGEEQAQDREEQDKKITSEPQQSDNSFNFEEFLKCDTIPGLLTNGISGDGNKATSRFSQWFNKESPSKEMGGSRRSSIQEDNHIIKDLLKDINESSSVPIAVHPPNDSNAYFAPISPAANTGSSLGNLTGPKPPQAAMGQSINIMDMLVRSKQAPEAWKSAPPIGGKILSLDELEANIRPNVDHSKNQHQKPDEEMTLAFKKLLQQASHPATQNGPMHKTQPMSLLEMLNHSQQQDEARLAAQVAAATQQQQLLSALHGTSQPQFANDLSIKLQQAHMQQKQQMDLLLQQSRELLNRPEAQAILQGLKRGEFTTQHLCQQLANPALQHRHRELLVTILKLHGHGYGPSPRVLSPAPMSHHMYPQQQQQQQQLRVSPLPPGAAYCVSPIMATSPNHLAVPAMHQRIPSPRELQVHTQNILQRALIKKKLEEQTENFRKKQELQRGTSPSTASGVSQGSSSKGISSPTPLAFTPTSVLRKMTADKDEGKENKAVSEGGVKPQGRPVTGMRPQTQVAVNNQWNAAFPVKQAGRPIVKANSNNIYHSQTAEQLFAQVQQAQAQQRIYQAVPNQQRKAMVGQQYPPQVSQYGSTSSQYQHINQPAFSQTQTQLTAQQLRAQHQHRPSSNQQKSSQNTGNQSQQQPQSSNTSWQHFINTAAAQQPANRNQQSGSLSPSTSDQLARWFSPDLLERARGGELPSTANLARHAISLEEIERQAAPPVHN</sequence>
<dbReference type="AlphaFoldDB" id="A0A834I7D4"/>
<comment type="caution">
    <text evidence="4">The sequence shown here is derived from an EMBL/GenBank/DDBJ whole genome shotgun (WGS) entry which is preliminary data.</text>
</comment>
<dbReference type="GO" id="GO:0017148">
    <property type="term" value="P:negative regulation of translation"/>
    <property type="evidence" value="ECO:0007669"/>
    <property type="project" value="TreeGrafter"/>
</dbReference>
<dbReference type="OrthoDB" id="8916892at2759"/>
<evidence type="ECO:0000256" key="2">
    <source>
        <dbReference type="ARBA" id="ARBA00022490"/>
    </source>
</evidence>
<comment type="subcellular location">
    <subcellularLocation>
        <location evidence="1">Cytoplasm</location>
    </subcellularLocation>
</comment>
<evidence type="ECO:0008006" key="6">
    <source>
        <dbReference type="Google" id="ProtNLM"/>
    </source>
</evidence>
<accession>A0A834I7D4</accession>
<evidence type="ECO:0000313" key="5">
    <source>
        <dbReference type="Proteomes" id="UP000625711"/>
    </source>
</evidence>
<organism evidence="4 5">
    <name type="scientific">Rhynchophorus ferrugineus</name>
    <name type="common">Red palm weevil</name>
    <name type="synonym">Curculio ferrugineus</name>
    <dbReference type="NCBI Taxonomy" id="354439"/>
    <lineage>
        <taxon>Eukaryota</taxon>
        <taxon>Metazoa</taxon>
        <taxon>Ecdysozoa</taxon>
        <taxon>Arthropoda</taxon>
        <taxon>Hexapoda</taxon>
        <taxon>Insecta</taxon>
        <taxon>Pterygota</taxon>
        <taxon>Neoptera</taxon>
        <taxon>Endopterygota</taxon>
        <taxon>Coleoptera</taxon>
        <taxon>Polyphaga</taxon>
        <taxon>Cucujiformia</taxon>
        <taxon>Curculionidae</taxon>
        <taxon>Dryophthorinae</taxon>
        <taxon>Rhynchophorus</taxon>
    </lineage>
</organism>
<keyword evidence="5" id="KW-1185">Reference proteome</keyword>
<feature type="compositionally biased region" description="Basic and acidic residues" evidence="3">
    <location>
        <begin position="106"/>
        <end position="119"/>
    </location>
</feature>
<feature type="compositionally biased region" description="Basic and acidic residues" evidence="3">
    <location>
        <begin position="128"/>
        <end position="148"/>
    </location>
</feature>
<gene>
    <name evidence="4" type="ORF">GWI33_012973</name>
</gene>
<dbReference type="EMBL" id="JAACXV010012883">
    <property type="protein sequence ID" value="KAF7274354.1"/>
    <property type="molecule type" value="Genomic_DNA"/>
</dbReference>
<protein>
    <recommendedName>
        <fullName evidence="6">Eukaryotic translation initiation factor 4E transporter</fullName>
    </recommendedName>
</protein>
<evidence type="ECO:0000256" key="1">
    <source>
        <dbReference type="ARBA" id="ARBA00004496"/>
    </source>
</evidence>
<dbReference type="GO" id="GO:0036464">
    <property type="term" value="C:cytoplasmic ribonucleoprotein granule"/>
    <property type="evidence" value="ECO:0007669"/>
    <property type="project" value="UniProtKB-ARBA"/>
</dbReference>
<feature type="compositionally biased region" description="Polar residues" evidence="3">
    <location>
        <begin position="1031"/>
        <end position="1041"/>
    </location>
</feature>
<feature type="compositionally biased region" description="Basic and acidic residues" evidence="3">
    <location>
        <begin position="844"/>
        <end position="856"/>
    </location>
</feature>
<feature type="compositionally biased region" description="Low complexity" evidence="3">
    <location>
        <begin position="968"/>
        <end position="1030"/>
    </location>
</feature>
<feature type="region of interest" description="Disordered" evidence="3">
    <location>
        <begin position="106"/>
        <end position="161"/>
    </location>
</feature>
<feature type="region of interest" description="Disordered" evidence="3">
    <location>
        <begin position="968"/>
        <end position="1041"/>
    </location>
</feature>